<reference evidence="1" key="2">
    <citation type="submission" date="2022-11" db="EMBL/GenBank/DDBJ databases">
        <title>complete genomes of mycoplasma synoviae ZX313 strain and SD2 strain.</title>
        <authorList>
            <person name="Zhong Q."/>
        </authorList>
    </citation>
    <scope>NUCLEOTIDE SEQUENCE</scope>
    <source>
        <strain evidence="1">SD2</strain>
    </source>
</reference>
<accession>A0AAQ2YP76</accession>
<dbReference type="AlphaFoldDB" id="A0AAQ2YP76"/>
<evidence type="ECO:0000313" key="1">
    <source>
        <dbReference type="EMBL" id="UZW64141.1"/>
    </source>
</evidence>
<evidence type="ECO:0000313" key="2">
    <source>
        <dbReference type="Proteomes" id="UP001164481"/>
    </source>
</evidence>
<proteinExistence type="predicted"/>
<organism evidence="1 2">
    <name type="scientific">Mycoplasmopsis synoviae</name>
    <name type="common">Mycoplasma synoviae</name>
    <dbReference type="NCBI Taxonomy" id="2109"/>
    <lineage>
        <taxon>Bacteria</taxon>
        <taxon>Bacillati</taxon>
        <taxon>Mycoplasmatota</taxon>
        <taxon>Mycoplasmoidales</taxon>
        <taxon>Metamycoplasmataceae</taxon>
        <taxon>Mycoplasmopsis</taxon>
    </lineage>
</organism>
<name>A0AAQ2YP76_MYCSY</name>
<reference evidence="1" key="1">
    <citation type="submission" date="2022-10" db="EMBL/GenBank/DDBJ databases">
        <authorList>
            <person name="Wei X."/>
        </authorList>
    </citation>
    <scope>NUCLEOTIDE SEQUENCE</scope>
    <source>
        <strain evidence="1">SD2</strain>
    </source>
</reference>
<gene>
    <name evidence="1" type="ORF">OIE46_02015</name>
</gene>
<protein>
    <submittedName>
        <fullName evidence="1">Uncharacterized protein</fullName>
    </submittedName>
</protein>
<sequence>MEFKQAIIDELLKSELYIYQNDSIVSEAKTIIFDFISSAKNIEIVSRKNKEKNLLSSMKKEIKDYVSRKSFGEKEEKFLEKNIPNIAVRLILNYAVCVIQKLQNEKINVKFTNENKLLISRKILEKINNIAYNLEKNKYNQVTSSIIRKLKMNLYWALKVDISVLFQLLFLR</sequence>
<dbReference type="RefSeq" id="WP_109537123.1">
    <property type="nucleotide sequence ID" value="NZ_CP012624.1"/>
</dbReference>
<dbReference type="EMBL" id="CP107525">
    <property type="protein sequence ID" value="UZW64141.1"/>
    <property type="molecule type" value="Genomic_DNA"/>
</dbReference>
<dbReference type="Proteomes" id="UP001164481">
    <property type="component" value="Chromosome"/>
</dbReference>